<evidence type="ECO:0000313" key="3">
    <source>
        <dbReference type="Proteomes" id="UP000202485"/>
    </source>
</evidence>
<sequence length="76" mass="7817">MSQNRRVLAPAIAICLSVLAACDSSEDEVRTAATIGTSAALAAEVAEEANKATDYDAIAQEAVANVDTSDFDALTK</sequence>
<gene>
    <name evidence="2" type="ORF">RUA8715_03568</name>
</gene>
<reference evidence="3" key="1">
    <citation type="submission" date="2017-05" db="EMBL/GenBank/DDBJ databases">
        <authorList>
            <person name="Rodrigo-Torres L."/>
            <person name="Arahal R. D."/>
            <person name="Lucena T."/>
        </authorList>
    </citation>
    <scope>NUCLEOTIDE SEQUENCE [LARGE SCALE GENOMIC DNA]</scope>
    <source>
        <strain evidence="3">CECT 8715</strain>
    </source>
</reference>
<dbReference type="Proteomes" id="UP000202485">
    <property type="component" value="Unassembled WGS sequence"/>
</dbReference>
<name>A0A238L3Q1_9RHOB</name>
<dbReference type="PROSITE" id="PS51257">
    <property type="entry name" value="PROKAR_LIPOPROTEIN"/>
    <property type="match status" value="1"/>
</dbReference>
<evidence type="ECO:0000256" key="1">
    <source>
        <dbReference type="SAM" id="SignalP"/>
    </source>
</evidence>
<accession>A0A238L3Q1</accession>
<dbReference type="AlphaFoldDB" id="A0A238L3Q1"/>
<keyword evidence="3" id="KW-1185">Reference proteome</keyword>
<protein>
    <submittedName>
        <fullName evidence="2">Uncharacterized protein</fullName>
    </submittedName>
</protein>
<organism evidence="2 3">
    <name type="scientific">Ruegeria arenilitoris</name>
    <dbReference type="NCBI Taxonomy" id="1173585"/>
    <lineage>
        <taxon>Bacteria</taxon>
        <taxon>Pseudomonadati</taxon>
        <taxon>Pseudomonadota</taxon>
        <taxon>Alphaproteobacteria</taxon>
        <taxon>Rhodobacterales</taxon>
        <taxon>Roseobacteraceae</taxon>
        <taxon>Ruegeria</taxon>
    </lineage>
</organism>
<proteinExistence type="predicted"/>
<evidence type="ECO:0000313" key="2">
    <source>
        <dbReference type="EMBL" id="SMX48956.1"/>
    </source>
</evidence>
<feature type="chain" id="PRO_5012828037" evidence="1">
    <location>
        <begin position="21"/>
        <end position="76"/>
    </location>
</feature>
<feature type="signal peptide" evidence="1">
    <location>
        <begin position="1"/>
        <end position="20"/>
    </location>
</feature>
<dbReference type="RefSeq" id="WP_093965093.1">
    <property type="nucleotide sequence ID" value="NZ_FXYG01000005.1"/>
</dbReference>
<keyword evidence="1" id="KW-0732">Signal</keyword>
<dbReference type="EMBL" id="FXYG01000005">
    <property type="protein sequence ID" value="SMX48956.1"/>
    <property type="molecule type" value="Genomic_DNA"/>
</dbReference>